<sequence>MGDEQADSSRRSKRQVSATAGPQPTVAETETAGAATGPTAGVQSESTQDITCATCGNACAKDSPNARNGFFARGTGAYTCDSCCMSNRYSECGFYGPPGTRSLAEAGGRECGECGTEHTPQWRLHPFRTGAYACTACGLKLERQQQQAAAAQAEQPPTFLQQDATGAAVNDTPANDAAPPAAGTAAAALEVARMPSLHAALPLVDAVGSPMEAATAAAAAGGGGGGGSNVLLVRRQRLVGSGNARSAAEAVAEESHASAKAAAGAGAADPTQSLPAGLQAPRQQPQLPADAAHAAMAAVIPGADGRAPHAAPEALNELELREPGPAREAGAGPLTLAQTQAQGDAPGMPLPACGRTDDGSAQHQHQHQHQEQQPRSGQSMCSGEPPTAVKLTCAACSSPYKAQPGVPAGFFTRGTHAYTCHGCCLRNMANFGFYGPPGTRSFEEAGGRECCECGTTETTQWRLHTTRLGAYCCTVCFRSMLTARIPRPRGPAAPTLAGPPGRDVPPLPPRPPAQPPSQRQHTPSRRRPRRVAAAAAGLQCAECGAVTTPQWRKHPMLQGAHCCNACGLKLRKRGSLCVGPSRSGIGVDSQQKQQQQQHQKQQQQQRQQQQLLRFQLGLEHIRLAAGAAAAGASQASAAASPGGHAQGPGTPPQPPAPLLIPGGSGAAKVQHGPSQCGHSGLQQAGLPQATHMLLPPSTPAAAAASAQLPAAALGAATEQQLPEQHIMPAQQQRQQVTCASCCATALLLAGAPSGFFARGTGAFTCRSCCLRNKASVYGFYGPPGTRSLQEAGGRECEKCGTEDVPHWCSHPTRVGAYVCRPCSLALQT</sequence>
<accession>A0A835WTP9</accession>
<dbReference type="GO" id="GO:0008270">
    <property type="term" value="F:zinc ion binding"/>
    <property type="evidence" value="ECO:0007669"/>
    <property type="project" value="UniProtKB-KW"/>
</dbReference>
<feature type="region of interest" description="Disordered" evidence="2">
    <location>
        <begin position="261"/>
        <end position="293"/>
    </location>
</feature>
<reference evidence="4" key="1">
    <citation type="journal article" date="2020" name="bioRxiv">
        <title>Comparative genomics of Chlamydomonas.</title>
        <authorList>
            <person name="Craig R.J."/>
            <person name="Hasan A.R."/>
            <person name="Ness R.W."/>
            <person name="Keightley P.D."/>
        </authorList>
    </citation>
    <scope>NUCLEOTIDE SEQUENCE</scope>
    <source>
        <strain evidence="4">CCAP 11/173</strain>
    </source>
</reference>
<evidence type="ECO:0000256" key="1">
    <source>
        <dbReference type="PROSITE-ProRule" id="PRU00094"/>
    </source>
</evidence>
<keyword evidence="1" id="KW-0479">Metal-binding</keyword>
<dbReference type="SUPFAM" id="SSF57716">
    <property type="entry name" value="Glucocorticoid receptor-like (DNA-binding domain)"/>
    <property type="match status" value="2"/>
</dbReference>
<dbReference type="GO" id="GO:0006355">
    <property type="term" value="P:regulation of DNA-templated transcription"/>
    <property type="evidence" value="ECO:0007669"/>
    <property type="project" value="InterPro"/>
</dbReference>
<dbReference type="PANTHER" id="PTHR15712">
    <property type="entry name" value="ARMADILLO REPEAT CONTAINING PROTEIN"/>
    <property type="match status" value="1"/>
</dbReference>
<feature type="region of interest" description="Disordered" evidence="2">
    <location>
        <begin position="1"/>
        <end position="45"/>
    </location>
</feature>
<dbReference type="CDD" id="cd00202">
    <property type="entry name" value="ZnF_GATA"/>
    <property type="match status" value="1"/>
</dbReference>
<keyword evidence="1" id="KW-0863">Zinc-finger</keyword>
<dbReference type="PROSITE" id="PS50114">
    <property type="entry name" value="GATA_ZN_FINGER_2"/>
    <property type="match status" value="3"/>
</dbReference>
<name>A0A835WTP9_9CHLO</name>
<feature type="compositionally biased region" description="Pro residues" evidence="2">
    <location>
        <begin position="649"/>
        <end position="658"/>
    </location>
</feature>
<feature type="region of interest" description="Disordered" evidence="2">
    <location>
        <begin position="635"/>
        <end position="682"/>
    </location>
</feature>
<evidence type="ECO:0000313" key="4">
    <source>
        <dbReference type="EMBL" id="KAG2454034.1"/>
    </source>
</evidence>
<feature type="region of interest" description="Disordered" evidence="2">
    <location>
        <begin position="487"/>
        <end position="531"/>
    </location>
</feature>
<feature type="region of interest" description="Disordered" evidence="2">
    <location>
        <begin position="581"/>
        <end position="606"/>
    </location>
</feature>
<dbReference type="Pfam" id="PF00320">
    <property type="entry name" value="GATA"/>
    <property type="match status" value="1"/>
</dbReference>
<keyword evidence="1" id="KW-0862">Zinc</keyword>
<feature type="region of interest" description="Disordered" evidence="2">
    <location>
        <begin position="340"/>
        <end position="383"/>
    </location>
</feature>
<feature type="compositionally biased region" description="Polar residues" evidence="2">
    <location>
        <begin position="672"/>
        <end position="682"/>
    </location>
</feature>
<dbReference type="PANTHER" id="PTHR15712:SF23">
    <property type="entry name" value="ARMADILLO REPEAT CONTAINING 10"/>
    <property type="match status" value="1"/>
</dbReference>
<dbReference type="Proteomes" id="UP000613740">
    <property type="component" value="Unassembled WGS sequence"/>
</dbReference>
<proteinExistence type="predicted"/>
<feature type="domain" description="GATA-type" evidence="3">
    <location>
        <begin position="534"/>
        <end position="574"/>
    </location>
</feature>
<dbReference type="InterPro" id="IPR051303">
    <property type="entry name" value="Armcx_regulator"/>
</dbReference>
<dbReference type="InterPro" id="IPR013088">
    <property type="entry name" value="Znf_NHR/GATA"/>
</dbReference>
<evidence type="ECO:0000256" key="2">
    <source>
        <dbReference type="SAM" id="MobiDB-lite"/>
    </source>
</evidence>
<dbReference type="AlphaFoldDB" id="A0A835WTP9"/>
<feature type="domain" description="GATA-type" evidence="3">
    <location>
        <begin position="444"/>
        <end position="488"/>
    </location>
</feature>
<dbReference type="EMBL" id="JAEHOD010000002">
    <property type="protein sequence ID" value="KAG2454034.1"/>
    <property type="molecule type" value="Genomic_DNA"/>
</dbReference>
<gene>
    <name evidence="4" type="ORF">HYH02_001075</name>
</gene>
<feature type="domain" description="GATA-type" evidence="3">
    <location>
        <begin position="105"/>
        <end position="139"/>
    </location>
</feature>
<feature type="compositionally biased region" description="Low complexity" evidence="2">
    <location>
        <begin position="490"/>
        <end position="501"/>
    </location>
</feature>
<feature type="compositionally biased region" description="Low complexity" evidence="2">
    <location>
        <begin position="590"/>
        <end position="606"/>
    </location>
</feature>
<organism evidence="4 5">
    <name type="scientific">Chlamydomonas schloesseri</name>
    <dbReference type="NCBI Taxonomy" id="2026947"/>
    <lineage>
        <taxon>Eukaryota</taxon>
        <taxon>Viridiplantae</taxon>
        <taxon>Chlorophyta</taxon>
        <taxon>core chlorophytes</taxon>
        <taxon>Chlorophyceae</taxon>
        <taxon>CS clade</taxon>
        <taxon>Chlamydomonadales</taxon>
        <taxon>Chlamydomonadaceae</taxon>
        <taxon>Chlamydomonas</taxon>
    </lineage>
</organism>
<comment type="caution">
    <text evidence="4">The sequence shown here is derived from an EMBL/GenBank/DDBJ whole genome shotgun (WGS) entry which is preliminary data.</text>
</comment>
<dbReference type="InterPro" id="IPR000679">
    <property type="entry name" value="Znf_GATA"/>
</dbReference>
<evidence type="ECO:0000313" key="5">
    <source>
        <dbReference type="Proteomes" id="UP000613740"/>
    </source>
</evidence>
<feature type="compositionally biased region" description="Low complexity" evidence="2">
    <location>
        <begin position="24"/>
        <end position="42"/>
    </location>
</feature>
<dbReference type="OrthoDB" id="553085at2759"/>
<dbReference type="SMART" id="SM00401">
    <property type="entry name" value="ZnF_GATA"/>
    <property type="match status" value="2"/>
</dbReference>
<evidence type="ECO:0000259" key="3">
    <source>
        <dbReference type="PROSITE" id="PS50114"/>
    </source>
</evidence>
<dbReference type="GO" id="GO:0043565">
    <property type="term" value="F:sequence-specific DNA binding"/>
    <property type="evidence" value="ECO:0007669"/>
    <property type="project" value="InterPro"/>
</dbReference>
<dbReference type="Gene3D" id="3.30.50.10">
    <property type="entry name" value="Erythroid Transcription Factor GATA-1, subunit A"/>
    <property type="match status" value="2"/>
</dbReference>
<keyword evidence="5" id="KW-1185">Reference proteome</keyword>
<protein>
    <recommendedName>
        <fullName evidence="3">GATA-type domain-containing protein</fullName>
    </recommendedName>
</protein>
<feature type="compositionally biased region" description="Pro residues" evidence="2">
    <location>
        <begin position="502"/>
        <end position="515"/>
    </location>
</feature>